<dbReference type="eggNOG" id="COG0456">
    <property type="taxonomic scope" value="Bacteria"/>
</dbReference>
<dbReference type="STRING" id="574375.AZF08_21030"/>
<keyword evidence="2" id="KW-0808">Transferase</keyword>
<gene>
    <name evidence="2" type="ORF">BAGA_06265</name>
</gene>
<dbReference type="OrthoDB" id="2352823at2"/>
<evidence type="ECO:0000313" key="3">
    <source>
        <dbReference type="Proteomes" id="UP000027778"/>
    </source>
</evidence>
<dbReference type="Gene3D" id="3.40.630.30">
    <property type="match status" value="1"/>
</dbReference>
<accession>A0A073KB33</accession>
<dbReference type="EMBL" id="JOTM01000012">
    <property type="protein sequence ID" value="KEK23780.1"/>
    <property type="molecule type" value="Genomic_DNA"/>
</dbReference>
<dbReference type="InterPro" id="IPR016181">
    <property type="entry name" value="Acyl_CoA_acyltransferase"/>
</dbReference>
<keyword evidence="3" id="KW-1185">Reference proteome</keyword>
<dbReference type="PROSITE" id="PS51186">
    <property type="entry name" value="GNAT"/>
    <property type="match status" value="1"/>
</dbReference>
<dbReference type="AlphaFoldDB" id="A0A073KB33"/>
<dbReference type="Proteomes" id="UP000027778">
    <property type="component" value="Unassembled WGS sequence"/>
</dbReference>
<dbReference type="RefSeq" id="WP_033675119.1">
    <property type="nucleotide sequence ID" value="NZ_JOTM01000012.1"/>
</dbReference>
<evidence type="ECO:0000313" key="2">
    <source>
        <dbReference type="EMBL" id="KEK23780.1"/>
    </source>
</evidence>
<protein>
    <submittedName>
        <fullName evidence="2">Acetyltransferase</fullName>
    </submittedName>
</protein>
<evidence type="ECO:0000259" key="1">
    <source>
        <dbReference type="PROSITE" id="PS51186"/>
    </source>
</evidence>
<dbReference type="GO" id="GO:0016747">
    <property type="term" value="F:acyltransferase activity, transferring groups other than amino-acyl groups"/>
    <property type="evidence" value="ECO:0007669"/>
    <property type="project" value="InterPro"/>
</dbReference>
<reference evidence="2 3" key="1">
    <citation type="submission" date="2014-06" db="EMBL/GenBank/DDBJ databases">
        <title>Draft genome sequence of Bacillus gaemokensis JCM 15801 (MCCC 1A00707).</title>
        <authorList>
            <person name="Lai Q."/>
            <person name="Liu Y."/>
            <person name="Shao Z."/>
        </authorList>
    </citation>
    <scope>NUCLEOTIDE SEQUENCE [LARGE SCALE GENOMIC DNA]</scope>
    <source>
        <strain evidence="2 3">JCM 15801</strain>
    </source>
</reference>
<feature type="domain" description="N-acetyltransferase" evidence="1">
    <location>
        <begin position="1"/>
        <end position="145"/>
    </location>
</feature>
<dbReference type="InterPro" id="IPR000182">
    <property type="entry name" value="GNAT_dom"/>
</dbReference>
<proteinExistence type="predicted"/>
<organism evidence="2 3">
    <name type="scientific">Bacillus gaemokensis</name>
    <dbReference type="NCBI Taxonomy" id="574375"/>
    <lineage>
        <taxon>Bacteria</taxon>
        <taxon>Bacillati</taxon>
        <taxon>Bacillota</taxon>
        <taxon>Bacilli</taxon>
        <taxon>Bacillales</taxon>
        <taxon>Bacillaceae</taxon>
        <taxon>Bacillus</taxon>
        <taxon>Bacillus cereus group</taxon>
    </lineage>
</organism>
<dbReference type="Pfam" id="PF00583">
    <property type="entry name" value="Acetyltransf_1"/>
    <property type="match status" value="1"/>
</dbReference>
<comment type="caution">
    <text evidence="2">The sequence shown here is derived from an EMBL/GenBank/DDBJ whole genome shotgun (WGS) entry which is preliminary data.</text>
</comment>
<sequence>MFTIKRIDASETYVLRQKILRPSQALDDCQYPFDYELHTFHLGAFLNNELISIASFSHETQANLQGSNHYRLRGMATVPSFRKQNAGSSLIHQAEITLKERQAEVLWCNARITVTDYYKRLGFHEHGEIFDIHPIGLHSLMYKAL</sequence>
<name>A0A073KB33_9BACI</name>
<dbReference type="SUPFAM" id="SSF55729">
    <property type="entry name" value="Acyl-CoA N-acyltransferases (Nat)"/>
    <property type="match status" value="1"/>
</dbReference>